<reference evidence="1 2" key="1">
    <citation type="submission" date="2020-07" db="EMBL/GenBank/DDBJ databases">
        <title>Genomic Encyclopedia of Type Strains, Phase IV (KMG-V): Genome sequencing to study the core and pangenomes of soil and plant-associated prokaryotes.</title>
        <authorList>
            <person name="Whitman W."/>
        </authorList>
    </citation>
    <scope>NUCLEOTIDE SEQUENCE [LARGE SCALE GENOMIC DNA]</scope>
    <source>
        <strain evidence="1 2">M8UP22</strain>
    </source>
</reference>
<gene>
    <name evidence="1" type="ORF">HDF08_000968</name>
</gene>
<protein>
    <submittedName>
        <fullName evidence="1">Uncharacterized protein</fullName>
    </submittedName>
</protein>
<evidence type="ECO:0000313" key="2">
    <source>
        <dbReference type="Proteomes" id="UP000564385"/>
    </source>
</evidence>
<comment type="caution">
    <text evidence="1">The sequence shown here is derived from an EMBL/GenBank/DDBJ whole genome shotgun (WGS) entry which is preliminary data.</text>
</comment>
<sequence length="70" mass="7961">MTMTVKKVPKKLAVKAGLAEKPRPTQNHSYCVRAQMKIVNDIAEEIRDRKCKDCDSPMVVKRYPGNTKNT</sequence>
<dbReference type="EMBL" id="JACCCU010000001">
    <property type="protein sequence ID" value="NYF88901.1"/>
    <property type="molecule type" value="Genomic_DNA"/>
</dbReference>
<dbReference type="AlphaFoldDB" id="A0A852VC91"/>
<name>A0A852VC91_9BACT</name>
<proteinExistence type="predicted"/>
<dbReference type="Proteomes" id="UP000564385">
    <property type="component" value="Unassembled WGS sequence"/>
</dbReference>
<accession>A0A852VC91</accession>
<evidence type="ECO:0000313" key="1">
    <source>
        <dbReference type="EMBL" id="NYF88901.1"/>
    </source>
</evidence>
<organism evidence="1 2">
    <name type="scientific">Tunturiibacter lichenicola</name>
    <dbReference type="NCBI Taxonomy" id="2051959"/>
    <lineage>
        <taxon>Bacteria</taxon>
        <taxon>Pseudomonadati</taxon>
        <taxon>Acidobacteriota</taxon>
        <taxon>Terriglobia</taxon>
        <taxon>Terriglobales</taxon>
        <taxon>Acidobacteriaceae</taxon>
        <taxon>Tunturiibacter</taxon>
    </lineage>
</organism>